<dbReference type="OrthoDB" id="294378at2759"/>
<feature type="compositionally biased region" description="Basic and acidic residues" evidence="3">
    <location>
        <begin position="285"/>
        <end position="300"/>
    </location>
</feature>
<dbReference type="Proteomes" id="UP000269721">
    <property type="component" value="Unassembled WGS sequence"/>
</dbReference>
<evidence type="ECO:0000313" key="4">
    <source>
        <dbReference type="EMBL" id="RKO89733.1"/>
    </source>
</evidence>
<feature type="compositionally biased region" description="Basic and acidic residues" evidence="3">
    <location>
        <begin position="314"/>
        <end position="347"/>
    </location>
</feature>
<evidence type="ECO:0000256" key="3">
    <source>
        <dbReference type="SAM" id="MobiDB-lite"/>
    </source>
</evidence>
<comment type="subcellular location">
    <subcellularLocation>
        <location evidence="1">Cell projection</location>
    </subcellularLocation>
</comment>
<accession>A0A4P9WDI7</accession>
<protein>
    <submittedName>
        <fullName evidence="4">Uncharacterized protein</fullName>
    </submittedName>
</protein>
<evidence type="ECO:0000256" key="1">
    <source>
        <dbReference type="ARBA" id="ARBA00004316"/>
    </source>
</evidence>
<name>A0A4P9WDI7_9FUNG</name>
<feature type="non-terminal residue" evidence="4">
    <location>
        <position position="1"/>
    </location>
</feature>
<dbReference type="EMBL" id="KZ995917">
    <property type="protein sequence ID" value="RKO89733.1"/>
    <property type="molecule type" value="Genomic_DNA"/>
</dbReference>
<evidence type="ECO:0000256" key="2">
    <source>
        <dbReference type="ARBA" id="ARBA00023273"/>
    </source>
</evidence>
<proteinExistence type="predicted"/>
<dbReference type="PANTHER" id="PTHR46613:SF1">
    <property type="entry name" value="RADIAL SPOKE HEAD 10 HOMOLOG B-RELATED"/>
    <property type="match status" value="1"/>
</dbReference>
<evidence type="ECO:0000313" key="5">
    <source>
        <dbReference type="Proteomes" id="UP000269721"/>
    </source>
</evidence>
<gene>
    <name evidence="4" type="ORF">BDK51DRAFT_35392</name>
</gene>
<dbReference type="AlphaFoldDB" id="A0A4P9WDI7"/>
<feature type="compositionally biased region" description="Pro residues" evidence="3">
    <location>
        <begin position="367"/>
        <end position="377"/>
    </location>
</feature>
<keyword evidence="5" id="KW-1185">Reference proteome</keyword>
<reference evidence="5" key="1">
    <citation type="journal article" date="2018" name="Nat. Microbiol.">
        <title>Leveraging single-cell genomics to expand the fungal tree of life.</title>
        <authorList>
            <person name="Ahrendt S.R."/>
            <person name="Quandt C.A."/>
            <person name="Ciobanu D."/>
            <person name="Clum A."/>
            <person name="Salamov A."/>
            <person name="Andreopoulos B."/>
            <person name="Cheng J.F."/>
            <person name="Woyke T."/>
            <person name="Pelin A."/>
            <person name="Henrissat B."/>
            <person name="Reynolds N.K."/>
            <person name="Benny G.L."/>
            <person name="Smith M.E."/>
            <person name="James T.Y."/>
            <person name="Grigoriev I.V."/>
        </authorList>
    </citation>
    <scope>NUCLEOTIDE SEQUENCE [LARGE SCALE GENOMIC DNA]</scope>
</reference>
<organism evidence="4 5">
    <name type="scientific">Blyttiomyces helicus</name>
    <dbReference type="NCBI Taxonomy" id="388810"/>
    <lineage>
        <taxon>Eukaryota</taxon>
        <taxon>Fungi</taxon>
        <taxon>Fungi incertae sedis</taxon>
        <taxon>Chytridiomycota</taxon>
        <taxon>Chytridiomycota incertae sedis</taxon>
        <taxon>Chytridiomycetes</taxon>
        <taxon>Chytridiomycetes incertae sedis</taxon>
        <taxon>Blyttiomyces</taxon>
    </lineage>
</organism>
<keyword evidence="2" id="KW-0966">Cell projection</keyword>
<feature type="region of interest" description="Disordered" evidence="3">
    <location>
        <begin position="271"/>
        <end position="390"/>
    </location>
</feature>
<sequence length="439" mass="48722">CPFVFDIGSLIPKADSENIDDTIKQLSQVILRYLGDIRKIYQYYTQMGRGSDDLQHAAAISRVQIWKLLKDCKIKAKGHLLTDMDRACAMPFKNDPCFRSRYTDPHAVNETFILHDFIDALIRIAHLAYGGRKDLSIHEHGLAASFSFFMKNDILPNARGTEKDLARGKLKLLEDSLFQDYGILPDSDPSLTISRVLHIFSSELPAVSDGGCYCLEFELVPYEVFDALFKCFIIRQLVTLKESIIPVLDDGAAAESAAELMTQNQAARMPAAPLLVSGPSVKLSRHAEREREKESQEKKMAHLGKSPEGGQPQARKEKAKLDGEANGKEKDSAPTKERPEKERDPAKDPALVDTSGPNEADGSTEPSTPPDPDPIPEGPTEASEPPIDPEIRVANSVSQLRTNLREAFEDVPPRDRDLPFVGAAPCFVWDRDEISDKPC</sequence>
<dbReference type="GO" id="GO:0042995">
    <property type="term" value="C:cell projection"/>
    <property type="evidence" value="ECO:0007669"/>
    <property type="project" value="UniProtKB-SubCell"/>
</dbReference>
<dbReference type="PANTHER" id="PTHR46613">
    <property type="entry name" value="RADIAL SPOKE HEAD 10 HOMOLOG B-RELATED"/>
    <property type="match status" value="1"/>
</dbReference>